<dbReference type="GO" id="GO:0004350">
    <property type="term" value="F:glutamate-5-semialdehyde dehydrogenase activity"/>
    <property type="evidence" value="ECO:0007669"/>
    <property type="project" value="UniProtKB-EC"/>
</dbReference>
<name>A0A5N4DHV6_CAMDR</name>
<dbReference type="InterPro" id="IPR016163">
    <property type="entry name" value="Ald_DH_C"/>
</dbReference>
<evidence type="ECO:0000256" key="6">
    <source>
        <dbReference type="ARBA" id="ARBA00023002"/>
    </source>
</evidence>
<dbReference type="InterPro" id="IPR012134">
    <property type="entry name" value="Glu-5-SA_DH"/>
</dbReference>
<dbReference type="PROSITE" id="PS01223">
    <property type="entry name" value="PROA"/>
    <property type="match status" value="1"/>
</dbReference>
<keyword evidence="3" id="KW-0028">Amino-acid biosynthesis</keyword>
<dbReference type="AlphaFoldDB" id="A0A5N4DHV6"/>
<dbReference type="InterPro" id="IPR015590">
    <property type="entry name" value="Aldehyde_DH_dom"/>
</dbReference>
<evidence type="ECO:0000256" key="4">
    <source>
        <dbReference type="ARBA" id="ARBA00022650"/>
    </source>
</evidence>
<dbReference type="FunFam" id="3.40.309.10:FF:000011">
    <property type="entry name" value="Delta-1-pyrroline-5-carboxylate synthase"/>
    <property type="match status" value="1"/>
</dbReference>
<dbReference type="SUPFAM" id="SSF53720">
    <property type="entry name" value="ALDH-like"/>
    <property type="match status" value="1"/>
</dbReference>
<keyword evidence="6" id="KW-0560">Oxidoreductase</keyword>
<dbReference type="GO" id="GO:0055129">
    <property type="term" value="P:L-proline biosynthetic process"/>
    <property type="evidence" value="ECO:0007669"/>
    <property type="project" value="UniProtKB-UniPathway"/>
</dbReference>
<dbReference type="UniPathway" id="UPA00098">
    <property type="reaction ID" value="UER00360"/>
</dbReference>
<evidence type="ECO:0000313" key="10">
    <source>
        <dbReference type="Proteomes" id="UP000299084"/>
    </source>
</evidence>
<evidence type="ECO:0000256" key="3">
    <source>
        <dbReference type="ARBA" id="ARBA00022605"/>
    </source>
</evidence>
<dbReference type="GO" id="GO:0050661">
    <property type="term" value="F:NADP binding"/>
    <property type="evidence" value="ECO:0007669"/>
    <property type="project" value="InterPro"/>
</dbReference>
<dbReference type="InterPro" id="IPR020593">
    <property type="entry name" value="G-glutamylP_reductase_CS"/>
</dbReference>
<protein>
    <recommendedName>
        <fullName evidence="2">glutamate-5-semialdehyde dehydrogenase</fullName>
        <ecNumber evidence="2">1.2.1.41</ecNumber>
    </recommendedName>
</protein>
<gene>
    <name evidence="9" type="ORF">Cadr_000009358</name>
</gene>
<comment type="catalytic activity">
    <reaction evidence="7">
        <text>L-glutamate 5-semialdehyde + phosphate + NADP(+) = L-glutamyl 5-phosphate + NADPH + H(+)</text>
        <dbReference type="Rhea" id="RHEA:19541"/>
        <dbReference type="ChEBI" id="CHEBI:15378"/>
        <dbReference type="ChEBI" id="CHEBI:43474"/>
        <dbReference type="ChEBI" id="CHEBI:57783"/>
        <dbReference type="ChEBI" id="CHEBI:58066"/>
        <dbReference type="ChEBI" id="CHEBI:58274"/>
        <dbReference type="ChEBI" id="CHEBI:58349"/>
        <dbReference type="EC" id="1.2.1.41"/>
    </reaction>
</comment>
<dbReference type="Gene3D" id="3.40.605.10">
    <property type="entry name" value="Aldehyde Dehydrogenase, Chain A, domain 1"/>
    <property type="match status" value="1"/>
</dbReference>
<comment type="caution">
    <text evidence="9">The sequence shown here is derived from an EMBL/GenBank/DDBJ whole genome shotgun (WGS) entry which is preliminary data.</text>
</comment>
<dbReference type="PIRSF" id="PIRSF000151">
    <property type="entry name" value="GPR"/>
    <property type="match status" value="1"/>
</dbReference>
<dbReference type="EC" id="1.2.1.41" evidence="2"/>
<keyword evidence="4" id="KW-0641">Proline biosynthesis</keyword>
<keyword evidence="5" id="KW-0521">NADP</keyword>
<dbReference type="GO" id="GO:0005739">
    <property type="term" value="C:mitochondrion"/>
    <property type="evidence" value="ECO:0007669"/>
    <property type="project" value="TreeGrafter"/>
</dbReference>
<evidence type="ECO:0000256" key="5">
    <source>
        <dbReference type="ARBA" id="ARBA00022857"/>
    </source>
</evidence>
<dbReference type="CDD" id="cd07079">
    <property type="entry name" value="ALDH_F18-19_ProA-GPR"/>
    <property type="match status" value="1"/>
</dbReference>
<dbReference type="HAMAP" id="MF_00412">
    <property type="entry name" value="ProA"/>
    <property type="match status" value="1"/>
</dbReference>
<sequence length="411" mass="45221">MADLTLQATEYVVCHSLPRSPASSCLLHSSSGRLAAPLLKRLSLSTSKLNSLAIGLRQIAASSQDSVGRVLRRTRIAKNLELEQVTVPIGVLLVIFESRPDCLPQVAALAIASGNGLLLKGGKEASHSNRILHLLTQEALSIHGVKEAVQLVNTREEVEDLCRLDKMIDLIIPRGSSQLVRDIQKAAKGIPVMGHSEGICHMYVDSEASVDKATRLVRDSKCEYPAACNALETLLIHRDLLRTPLFDQIIDMLRVEQVKIHAGPKFASYLTFSPSEVKSLRTEYGDLELCIEVVDSVQEAIDHIHKYGSSHTDVIVTENEKTAEFFLQHVDSACVFWNASTRFSDGYRFGLGAEVGISTSRIHARGPVGLEGLLTTKWLLRGQDHVVSDFSEHGSLKYLHENLPVPQRNTN</sequence>
<evidence type="ECO:0000256" key="1">
    <source>
        <dbReference type="ARBA" id="ARBA00004985"/>
    </source>
</evidence>
<dbReference type="EMBL" id="JWIN03000011">
    <property type="protein sequence ID" value="KAB1270695.1"/>
    <property type="molecule type" value="Genomic_DNA"/>
</dbReference>
<dbReference type="Proteomes" id="UP000299084">
    <property type="component" value="Unassembled WGS sequence"/>
</dbReference>
<evidence type="ECO:0000313" key="9">
    <source>
        <dbReference type="EMBL" id="KAB1270695.1"/>
    </source>
</evidence>
<accession>A0A5N4DHV6</accession>
<dbReference type="InterPro" id="IPR016162">
    <property type="entry name" value="Ald_DH_N"/>
</dbReference>
<evidence type="ECO:0000256" key="2">
    <source>
        <dbReference type="ARBA" id="ARBA00013002"/>
    </source>
</evidence>
<keyword evidence="10" id="KW-1185">Reference proteome</keyword>
<reference evidence="9 10" key="1">
    <citation type="journal article" date="2019" name="Mol. Ecol. Resour.">
        <title>Improving Illumina assemblies with Hi-C and long reads: an example with the North African dromedary.</title>
        <authorList>
            <person name="Elbers J.P."/>
            <person name="Rogers M.F."/>
            <person name="Perelman P.L."/>
            <person name="Proskuryakova A.A."/>
            <person name="Serdyukova N.A."/>
            <person name="Johnson W.E."/>
            <person name="Horin P."/>
            <person name="Corander J."/>
            <person name="Murphy D."/>
            <person name="Burger P.A."/>
        </authorList>
    </citation>
    <scope>NUCLEOTIDE SEQUENCE [LARGE SCALE GENOMIC DNA]</scope>
    <source>
        <strain evidence="9">Drom800</strain>
        <tissue evidence="9">Blood</tissue>
    </source>
</reference>
<dbReference type="PANTHER" id="PTHR11063">
    <property type="entry name" value="GLUTAMATE SEMIALDEHYDE DEHYDROGENASE"/>
    <property type="match status" value="1"/>
</dbReference>
<feature type="domain" description="Aldehyde dehydrogenase" evidence="8">
    <location>
        <begin position="58"/>
        <end position="241"/>
    </location>
</feature>
<dbReference type="Pfam" id="PF00171">
    <property type="entry name" value="Aldedh"/>
    <property type="match status" value="1"/>
</dbReference>
<organism evidence="9 10">
    <name type="scientific">Camelus dromedarius</name>
    <name type="common">Dromedary</name>
    <name type="synonym">Arabian camel</name>
    <dbReference type="NCBI Taxonomy" id="9838"/>
    <lineage>
        <taxon>Eukaryota</taxon>
        <taxon>Metazoa</taxon>
        <taxon>Chordata</taxon>
        <taxon>Craniata</taxon>
        <taxon>Vertebrata</taxon>
        <taxon>Euteleostomi</taxon>
        <taxon>Mammalia</taxon>
        <taxon>Eutheria</taxon>
        <taxon>Laurasiatheria</taxon>
        <taxon>Artiodactyla</taxon>
        <taxon>Tylopoda</taxon>
        <taxon>Camelidae</taxon>
        <taxon>Camelus</taxon>
    </lineage>
</organism>
<evidence type="ECO:0000259" key="8">
    <source>
        <dbReference type="Pfam" id="PF00171"/>
    </source>
</evidence>
<proteinExistence type="inferred from homology"/>
<dbReference type="InterPro" id="IPR016161">
    <property type="entry name" value="Ald_DH/histidinol_DH"/>
</dbReference>
<dbReference type="NCBIfam" id="NF001221">
    <property type="entry name" value="PRK00197.1"/>
    <property type="match status" value="1"/>
</dbReference>
<dbReference type="Gene3D" id="3.40.309.10">
    <property type="entry name" value="Aldehyde Dehydrogenase, Chain A, domain 2"/>
    <property type="match status" value="1"/>
</dbReference>
<dbReference type="PANTHER" id="PTHR11063:SF8">
    <property type="entry name" value="DELTA-1-PYRROLINE-5-CARBOXYLATE SYNTHASE"/>
    <property type="match status" value="1"/>
</dbReference>
<dbReference type="NCBIfam" id="TIGR00407">
    <property type="entry name" value="proA"/>
    <property type="match status" value="1"/>
</dbReference>
<dbReference type="InterPro" id="IPR000965">
    <property type="entry name" value="GPR_dom"/>
</dbReference>
<evidence type="ECO:0000256" key="7">
    <source>
        <dbReference type="ARBA" id="ARBA00049024"/>
    </source>
</evidence>
<comment type="pathway">
    <text evidence="1">Amino-acid biosynthesis; L-proline biosynthesis; L-glutamate 5-semialdehyde from L-glutamate: step 2/2.</text>
</comment>